<dbReference type="Gene3D" id="3.30.420.150">
    <property type="entry name" value="Exopolyphosphatase. Domain 2"/>
    <property type="match status" value="1"/>
</dbReference>
<feature type="active site" description="Proton acceptor" evidence="3">
    <location>
        <position position="56"/>
    </location>
</feature>
<name>A0A7S1D1A9_CYCTE</name>
<dbReference type="AlphaFoldDB" id="A0A7S1D1A9"/>
<dbReference type="EMBL" id="HBFW01007109">
    <property type="protein sequence ID" value="CAD8933599.1"/>
    <property type="molecule type" value="Transcribed_RNA"/>
</dbReference>
<feature type="binding site" evidence="4">
    <location>
        <begin position="98"/>
        <end position="102"/>
    </location>
    <ligand>
        <name>ATP</name>
        <dbReference type="ChEBI" id="CHEBI:30616"/>
    </ligand>
</feature>
<evidence type="ECO:0000256" key="3">
    <source>
        <dbReference type="PIRSR" id="PIRSR600407-1"/>
    </source>
</evidence>
<keyword evidence="2" id="KW-0378">Hydrolase</keyword>
<reference evidence="5" key="1">
    <citation type="submission" date="2021-01" db="EMBL/GenBank/DDBJ databases">
        <authorList>
            <person name="Corre E."/>
            <person name="Pelletier E."/>
            <person name="Niang G."/>
            <person name="Scheremetjew M."/>
            <person name="Finn R."/>
            <person name="Kale V."/>
            <person name="Holt S."/>
            <person name="Cochrane G."/>
            <person name="Meng A."/>
            <person name="Brown T."/>
            <person name="Cohen L."/>
        </authorList>
    </citation>
    <scope>NUCLEOTIDE SEQUENCE</scope>
    <source>
        <strain evidence="5">ECT3854</strain>
    </source>
</reference>
<dbReference type="GO" id="GO:0005524">
    <property type="term" value="F:ATP binding"/>
    <property type="evidence" value="ECO:0007669"/>
    <property type="project" value="UniProtKB-KW"/>
</dbReference>
<dbReference type="CDD" id="cd24003">
    <property type="entry name" value="ASKHA_NBD_GDA1_CD39_NTPase"/>
    <property type="match status" value="1"/>
</dbReference>
<accession>A0A7S1D1A9</accession>
<dbReference type="GO" id="GO:0017110">
    <property type="term" value="F:nucleoside diphosphate phosphatase activity"/>
    <property type="evidence" value="ECO:0007669"/>
    <property type="project" value="TreeGrafter"/>
</dbReference>
<protein>
    <recommendedName>
        <fullName evidence="6">Nucleoside phosphatase GDA1/CD39</fullName>
    </recommendedName>
</protein>
<dbReference type="GO" id="GO:0009134">
    <property type="term" value="P:nucleoside diphosphate catabolic process"/>
    <property type="evidence" value="ECO:0007669"/>
    <property type="project" value="TreeGrafter"/>
</dbReference>
<keyword evidence="4" id="KW-0067">ATP-binding</keyword>
<organism evidence="5">
    <name type="scientific">Cyclophora tenuis</name>
    <name type="common">Marine diatom</name>
    <dbReference type="NCBI Taxonomy" id="216820"/>
    <lineage>
        <taxon>Eukaryota</taxon>
        <taxon>Sar</taxon>
        <taxon>Stramenopiles</taxon>
        <taxon>Ochrophyta</taxon>
        <taxon>Bacillariophyta</taxon>
        <taxon>Fragilariophyceae</taxon>
        <taxon>Fragilariophycidae</taxon>
        <taxon>Cyclophorales</taxon>
        <taxon>Cyclophoraceae</taxon>
        <taxon>Cyclophora</taxon>
    </lineage>
</organism>
<evidence type="ECO:0000256" key="4">
    <source>
        <dbReference type="PIRSR" id="PIRSR600407-2"/>
    </source>
</evidence>
<dbReference type="PANTHER" id="PTHR11782:SF83">
    <property type="entry name" value="GUANOSINE-DIPHOSPHATASE"/>
    <property type="match status" value="1"/>
</dbReference>
<evidence type="ECO:0000313" key="5">
    <source>
        <dbReference type="EMBL" id="CAD8933599.1"/>
    </source>
</evidence>
<sequence length="388" mass="43538">MGTMVTYQATAGMRLLSKDEQDAIYDALYQGLMDSERFVFRRMKRSDLATLGGDMEGFYGAVAANYLTGLVDSKLRTGETTPATSTKKGPLGAMDMGGSSTQIVYMPGSEKPKHQQDDEDDIPSRLDEDDFFAVSHLAYGCDTMRLRLWDTWVQDHETGCIEEEAPEACNRDQPILNPCAFEGYELEHKGYKLLGTGNAEECVQEVQRLIPHHEADAERSTRKVAGVSHPPLRGKFVAMSLYFFSLDSLRVLSEPDKAAHDALNNAWPSPSIQELHDALDGLCSRSWHDDLVHIQHNSHTYTRAEVLPHRCFETVYMATLLRDGYGFAPESRDITFTFLVDGSEVEWSLGMALTKHAEEYEATLAKQRAAESNNTYQEECRDDEPLLT</sequence>
<dbReference type="PANTHER" id="PTHR11782">
    <property type="entry name" value="ADENOSINE/GUANOSINE DIPHOSPHATASE"/>
    <property type="match status" value="1"/>
</dbReference>
<evidence type="ECO:0000256" key="1">
    <source>
        <dbReference type="ARBA" id="ARBA00009283"/>
    </source>
</evidence>
<proteinExistence type="inferred from homology"/>
<evidence type="ECO:0008006" key="6">
    <source>
        <dbReference type="Google" id="ProtNLM"/>
    </source>
</evidence>
<gene>
    <name evidence="5" type="ORF">CTEN0397_LOCUS4628</name>
</gene>
<comment type="similarity">
    <text evidence="1">Belongs to the GDA1/CD39 NTPase family.</text>
</comment>
<dbReference type="GO" id="GO:0016020">
    <property type="term" value="C:membrane"/>
    <property type="evidence" value="ECO:0007669"/>
    <property type="project" value="TreeGrafter"/>
</dbReference>
<evidence type="ECO:0000256" key="2">
    <source>
        <dbReference type="ARBA" id="ARBA00022801"/>
    </source>
</evidence>
<keyword evidence="4" id="KW-0547">Nucleotide-binding</keyword>
<dbReference type="InterPro" id="IPR000407">
    <property type="entry name" value="GDA1_CD39_NTPase"/>
</dbReference>
<dbReference type="Gene3D" id="3.30.420.40">
    <property type="match status" value="1"/>
</dbReference>
<dbReference type="Pfam" id="PF01150">
    <property type="entry name" value="GDA1_CD39"/>
    <property type="match status" value="1"/>
</dbReference>